<dbReference type="PIRSF" id="PIRSF037442">
    <property type="entry name" value="UCP037442_abhydr"/>
    <property type="match status" value="1"/>
</dbReference>
<name>A0ABW5CP20_9HYPH</name>
<proteinExistence type="predicted"/>
<dbReference type="EMBL" id="JBHUIJ010000019">
    <property type="protein sequence ID" value="MFD2238571.1"/>
    <property type="molecule type" value="Genomic_DNA"/>
</dbReference>
<dbReference type="RefSeq" id="WP_209736583.1">
    <property type="nucleotide sequence ID" value="NZ_CP072611.1"/>
</dbReference>
<feature type="domain" description="AB hydrolase-1" evidence="1">
    <location>
        <begin position="43"/>
        <end position="241"/>
    </location>
</feature>
<protein>
    <submittedName>
        <fullName evidence="2">Alpha/beta fold hydrolase</fullName>
    </submittedName>
</protein>
<dbReference type="InterPro" id="IPR017208">
    <property type="entry name" value="UCP037442_abhydr"/>
</dbReference>
<evidence type="ECO:0000313" key="2">
    <source>
        <dbReference type="EMBL" id="MFD2238571.1"/>
    </source>
</evidence>
<evidence type="ECO:0000313" key="3">
    <source>
        <dbReference type="Proteomes" id="UP001597371"/>
    </source>
</evidence>
<reference evidence="3" key="1">
    <citation type="journal article" date="2019" name="Int. J. Syst. Evol. Microbiol.">
        <title>The Global Catalogue of Microorganisms (GCM) 10K type strain sequencing project: providing services to taxonomists for standard genome sequencing and annotation.</title>
        <authorList>
            <consortium name="The Broad Institute Genomics Platform"/>
            <consortium name="The Broad Institute Genome Sequencing Center for Infectious Disease"/>
            <person name="Wu L."/>
            <person name="Ma J."/>
        </authorList>
    </citation>
    <scope>NUCLEOTIDE SEQUENCE [LARGE SCALE GENOMIC DNA]</scope>
    <source>
        <strain evidence="3">ZS-35-S2</strain>
    </source>
</reference>
<gene>
    <name evidence="2" type="ORF">ACFSKQ_14035</name>
</gene>
<evidence type="ECO:0000259" key="1">
    <source>
        <dbReference type="Pfam" id="PF12697"/>
    </source>
</evidence>
<keyword evidence="2" id="KW-0378">Hydrolase</keyword>
<dbReference type="InterPro" id="IPR000073">
    <property type="entry name" value="AB_hydrolase_1"/>
</dbReference>
<dbReference type="Pfam" id="PF12697">
    <property type="entry name" value="Abhydrolase_6"/>
    <property type="match status" value="1"/>
</dbReference>
<organism evidence="2 3">
    <name type="scientific">Aureimonas populi</name>
    <dbReference type="NCBI Taxonomy" id="1701758"/>
    <lineage>
        <taxon>Bacteria</taxon>
        <taxon>Pseudomonadati</taxon>
        <taxon>Pseudomonadota</taxon>
        <taxon>Alphaproteobacteria</taxon>
        <taxon>Hyphomicrobiales</taxon>
        <taxon>Aurantimonadaceae</taxon>
        <taxon>Aureimonas</taxon>
    </lineage>
</organism>
<comment type="caution">
    <text evidence="2">The sequence shown here is derived from an EMBL/GenBank/DDBJ whole genome shotgun (WGS) entry which is preliminary data.</text>
</comment>
<dbReference type="Proteomes" id="UP001597371">
    <property type="component" value="Unassembled WGS sequence"/>
</dbReference>
<accession>A0ABW5CP20</accession>
<sequence>MNRSRNVAIPTKDGLTLVGTFFEGSGNGPAILISSAAAVERRFYRAFAEGLIESGASAVLTYDYRGVGSSKPRCRRALHMKDWGVLDLPAALCALKKLAPGKSVVGIGHSFGGVALGLCGVSDQFERYVMVASLNGYYGRTREPLKVYAQMNLLGVPMAMLLGKLPRAVGLGTELPGTIFRDWAKWCRHPEFFFTDPKVPEVSRFSDVRIPVLALGISDDAWGTPKAVSDLLKRFPNADVEEAWLTPADGNGEPIGHNGFFRRRFSDSLWPKVTQALLGENRALMHRAA</sequence>
<keyword evidence="3" id="KW-1185">Reference proteome</keyword>
<dbReference type="InterPro" id="IPR029058">
    <property type="entry name" value="AB_hydrolase_fold"/>
</dbReference>
<dbReference type="Gene3D" id="3.40.50.1820">
    <property type="entry name" value="alpha/beta hydrolase"/>
    <property type="match status" value="1"/>
</dbReference>
<dbReference type="GO" id="GO:0016787">
    <property type="term" value="F:hydrolase activity"/>
    <property type="evidence" value="ECO:0007669"/>
    <property type="project" value="UniProtKB-KW"/>
</dbReference>
<dbReference type="SUPFAM" id="SSF53474">
    <property type="entry name" value="alpha/beta-Hydrolases"/>
    <property type="match status" value="1"/>
</dbReference>